<proteinExistence type="inferred from homology"/>
<dbReference type="InterPro" id="IPR036390">
    <property type="entry name" value="WH_DNA-bd_sf"/>
</dbReference>
<evidence type="ECO:0000313" key="4">
    <source>
        <dbReference type="EMBL" id="SCF08670.1"/>
    </source>
</evidence>
<reference evidence="4 5" key="1">
    <citation type="submission" date="2016-06" db="EMBL/GenBank/DDBJ databases">
        <authorList>
            <person name="Kjaerup R.B."/>
            <person name="Dalgaard T.S."/>
            <person name="Juul-Madsen H.R."/>
        </authorList>
    </citation>
    <scope>NUCLEOTIDE SEQUENCE [LARGE SCALE GENOMIC DNA]</scope>
    <source>
        <strain evidence="4 5">DSM 45626</strain>
    </source>
</reference>
<dbReference type="Proteomes" id="UP000199375">
    <property type="component" value="Unassembled WGS sequence"/>
</dbReference>
<dbReference type="InterPro" id="IPR043129">
    <property type="entry name" value="ATPase_NBD"/>
</dbReference>
<accession>A0A1C4XJI8</accession>
<dbReference type="SUPFAM" id="SSF53067">
    <property type="entry name" value="Actin-like ATPase domain"/>
    <property type="match status" value="1"/>
</dbReference>
<evidence type="ECO:0000313" key="5">
    <source>
        <dbReference type="Proteomes" id="UP000199375"/>
    </source>
</evidence>
<dbReference type="InterPro" id="IPR000600">
    <property type="entry name" value="ROK"/>
</dbReference>
<dbReference type="PANTHER" id="PTHR18964">
    <property type="entry name" value="ROK (REPRESSOR, ORF, KINASE) FAMILY"/>
    <property type="match status" value="1"/>
</dbReference>
<dbReference type="GO" id="GO:0016301">
    <property type="term" value="F:kinase activity"/>
    <property type="evidence" value="ECO:0007669"/>
    <property type="project" value="UniProtKB-KW"/>
</dbReference>
<keyword evidence="4" id="KW-0418">Kinase</keyword>
<dbReference type="Gene3D" id="1.10.10.10">
    <property type="entry name" value="Winged helix-like DNA-binding domain superfamily/Winged helix DNA-binding domain"/>
    <property type="match status" value="1"/>
</dbReference>
<organism evidence="4 5">
    <name type="scientific">Micromonospora haikouensis</name>
    <dbReference type="NCBI Taxonomy" id="686309"/>
    <lineage>
        <taxon>Bacteria</taxon>
        <taxon>Bacillati</taxon>
        <taxon>Actinomycetota</taxon>
        <taxon>Actinomycetes</taxon>
        <taxon>Micromonosporales</taxon>
        <taxon>Micromonosporaceae</taxon>
        <taxon>Micromonospora</taxon>
    </lineage>
</organism>
<dbReference type="EMBL" id="FMCW01000026">
    <property type="protein sequence ID" value="SCF08670.1"/>
    <property type="molecule type" value="Genomic_DNA"/>
</dbReference>
<dbReference type="Pfam" id="PF00480">
    <property type="entry name" value="ROK"/>
    <property type="match status" value="1"/>
</dbReference>
<feature type="region of interest" description="Disordered" evidence="2">
    <location>
        <begin position="1"/>
        <end position="33"/>
    </location>
</feature>
<feature type="domain" description="HTH marR-type" evidence="3">
    <location>
        <begin position="43"/>
        <end position="85"/>
    </location>
</feature>
<dbReference type="Pfam" id="PF12802">
    <property type="entry name" value="MarR_2"/>
    <property type="match status" value="1"/>
</dbReference>
<dbReference type="GO" id="GO:0003700">
    <property type="term" value="F:DNA-binding transcription factor activity"/>
    <property type="evidence" value="ECO:0007669"/>
    <property type="project" value="InterPro"/>
</dbReference>
<name>A0A1C4XJI8_9ACTN</name>
<evidence type="ECO:0000256" key="1">
    <source>
        <dbReference type="ARBA" id="ARBA00006479"/>
    </source>
</evidence>
<feature type="compositionally biased region" description="Basic and acidic residues" evidence="2">
    <location>
        <begin position="1"/>
        <end position="10"/>
    </location>
</feature>
<dbReference type="AlphaFoldDB" id="A0A1C4XJI8"/>
<dbReference type="InterPro" id="IPR036388">
    <property type="entry name" value="WH-like_DNA-bd_sf"/>
</dbReference>
<sequence>MMDARTDRGSRTGSAGSGHILISMQNDPQPTDLGDVRVANRAVVLRHVRVHAPCSRADIAARTGLNKATVSSLVGELIERRLVRETGLTENRIGRPATMLVLDGEPYAALGLQVGADELAAVAVDIGGNRLLTWRRAFAAPAATPAETVRALAALARRATARVTGEGRAVLGLTVGVPGLVDAAGCVPLSPALGWRDVPLADQLRAALRDPDFTVAVDNEANLAALAEQRHGAQAGATDLVHLTGGAGIGAGAIVDGRLLRGNRGFAGEIGHLCLDPTGPACACGRSGCLEALVGLPAVVRRLLPDTAEDGPVTDFLPELDRLKALAGQDDPTVRTGLAETGRHLGHAVAVLADLLNPEAVLVGGHLATLGPWLLPAARAELAARTLAPEAGGCRLEASTLGGTAAALGGATAALATVESGRLPAR</sequence>
<evidence type="ECO:0000256" key="2">
    <source>
        <dbReference type="SAM" id="MobiDB-lite"/>
    </source>
</evidence>
<dbReference type="Gene3D" id="3.30.420.40">
    <property type="match status" value="2"/>
</dbReference>
<dbReference type="PANTHER" id="PTHR18964:SF149">
    <property type="entry name" value="BIFUNCTIONAL UDP-N-ACETYLGLUCOSAMINE 2-EPIMERASE_N-ACETYLMANNOSAMINE KINASE"/>
    <property type="match status" value="1"/>
</dbReference>
<evidence type="ECO:0000259" key="3">
    <source>
        <dbReference type="Pfam" id="PF12802"/>
    </source>
</evidence>
<gene>
    <name evidence="4" type="ORF">GA0070558_12670</name>
</gene>
<dbReference type="SUPFAM" id="SSF46785">
    <property type="entry name" value="Winged helix' DNA-binding domain"/>
    <property type="match status" value="1"/>
</dbReference>
<dbReference type="InterPro" id="IPR000835">
    <property type="entry name" value="HTH_MarR-typ"/>
</dbReference>
<comment type="similarity">
    <text evidence="1">Belongs to the ROK (NagC/XylR) family.</text>
</comment>
<keyword evidence="4" id="KW-0808">Transferase</keyword>
<protein>
    <submittedName>
        <fullName evidence="4">Sugar kinase of the NBD/HSP70 family, may contain an N-terminal HTH domain</fullName>
    </submittedName>
</protein>